<name>A0AAE1BC58_9GAST</name>
<keyword evidence="3" id="KW-1185">Reference proteome</keyword>
<dbReference type="AlphaFoldDB" id="A0AAE1BC58"/>
<gene>
    <name evidence="2" type="ORF">RRG08_041010</name>
</gene>
<reference evidence="2" key="1">
    <citation type="journal article" date="2023" name="G3 (Bethesda)">
        <title>A reference genome for the long-term kleptoplast-retaining sea slug Elysia crispata morphotype clarki.</title>
        <authorList>
            <person name="Eastman K.E."/>
            <person name="Pendleton A.L."/>
            <person name="Shaikh M.A."/>
            <person name="Suttiyut T."/>
            <person name="Ogas R."/>
            <person name="Tomko P."/>
            <person name="Gavelis G."/>
            <person name="Widhalm J.R."/>
            <person name="Wisecaver J.H."/>
        </authorList>
    </citation>
    <scope>NUCLEOTIDE SEQUENCE</scope>
    <source>
        <strain evidence="2">ECLA1</strain>
    </source>
</reference>
<comment type="caution">
    <text evidence="2">The sequence shown here is derived from an EMBL/GenBank/DDBJ whole genome shotgun (WGS) entry which is preliminary data.</text>
</comment>
<evidence type="ECO:0000313" key="3">
    <source>
        <dbReference type="Proteomes" id="UP001283361"/>
    </source>
</evidence>
<evidence type="ECO:0000256" key="1">
    <source>
        <dbReference type="SAM" id="MobiDB-lite"/>
    </source>
</evidence>
<evidence type="ECO:0000313" key="2">
    <source>
        <dbReference type="EMBL" id="KAK3803420.1"/>
    </source>
</evidence>
<feature type="compositionally biased region" description="Polar residues" evidence="1">
    <location>
        <begin position="13"/>
        <end position="23"/>
    </location>
</feature>
<dbReference type="EMBL" id="JAWDGP010000129">
    <property type="protein sequence ID" value="KAK3803420.1"/>
    <property type="molecule type" value="Genomic_DNA"/>
</dbReference>
<organism evidence="2 3">
    <name type="scientific">Elysia crispata</name>
    <name type="common">lettuce slug</name>
    <dbReference type="NCBI Taxonomy" id="231223"/>
    <lineage>
        <taxon>Eukaryota</taxon>
        <taxon>Metazoa</taxon>
        <taxon>Spiralia</taxon>
        <taxon>Lophotrochozoa</taxon>
        <taxon>Mollusca</taxon>
        <taxon>Gastropoda</taxon>
        <taxon>Heterobranchia</taxon>
        <taxon>Euthyneura</taxon>
        <taxon>Panpulmonata</taxon>
        <taxon>Sacoglossa</taxon>
        <taxon>Placobranchoidea</taxon>
        <taxon>Plakobranchidae</taxon>
        <taxon>Elysia</taxon>
    </lineage>
</organism>
<proteinExistence type="predicted"/>
<accession>A0AAE1BC58</accession>
<sequence>LAEKAQVPGNGCSGKSGTKTSAVEPSAVRRDLAQALADGAKALTTPWPVSHARCLAVSSVALTRGTQRLFGCGQASSHPITSGFQAYVTGLTTGVGEQWD</sequence>
<feature type="region of interest" description="Disordered" evidence="1">
    <location>
        <begin position="1"/>
        <end position="25"/>
    </location>
</feature>
<dbReference type="Proteomes" id="UP001283361">
    <property type="component" value="Unassembled WGS sequence"/>
</dbReference>
<feature type="non-terminal residue" evidence="2">
    <location>
        <position position="1"/>
    </location>
</feature>
<protein>
    <submittedName>
        <fullName evidence="2">Uncharacterized protein</fullName>
    </submittedName>
</protein>